<dbReference type="InterPro" id="IPR032880">
    <property type="entry name" value="CSC1/OSCA1-like_N"/>
</dbReference>
<evidence type="ECO:0000256" key="8">
    <source>
        <dbReference type="SAM" id="Phobius"/>
    </source>
</evidence>
<dbReference type="Pfam" id="PF13967">
    <property type="entry name" value="RSN1_TM"/>
    <property type="match status" value="1"/>
</dbReference>
<feature type="domain" description="10TM putative phosphate transporter extracellular tail" evidence="10">
    <location>
        <begin position="783"/>
        <end position="872"/>
    </location>
</feature>
<keyword evidence="5 8" id="KW-1133">Transmembrane helix</keyword>
<keyword evidence="4 8" id="KW-0812">Transmembrane</keyword>
<evidence type="ECO:0000256" key="1">
    <source>
        <dbReference type="ARBA" id="ARBA00004141"/>
    </source>
</evidence>
<feature type="transmembrane region" description="Helical" evidence="8">
    <location>
        <begin position="433"/>
        <end position="457"/>
    </location>
</feature>
<feature type="transmembrane region" description="Helical" evidence="8">
    <location>
        <begin position="572"/>
        <end position="605"/>
    </location>
</feature>
<feature type="transmembrane region" description="Helical" evidence="8">
    <location>
        <begin position="124"/>
        <end position="143"/>
    </location>
</feature>
<dbReference type="InterPro" id="IPR022257">
    <property type="entry name" value="PHM7_ext"/>
</dbReference>
<dbReference type="Proteomes" id="UP000799640">
    <property type="component" value="Unassembled WGS sequence"/>
</dbReference>
<evidence type="ECO:0000256" key="2">
    <source>
        <dbReference type="ARBA" id="ARBA00007779"/>
    </source>
</evidence>
<dbReference type="InterPro" id="IPR045122">
    <property type="entry name" value="Csc1-like"/>
</dbReference>
<gene>
    <name evidence="13" type="ORF">EJ06DRAFT_499826</name>
</gene>
<feature type="transmembrane region" description="Helical" evidence="8">
    <location>
        <begin position="717"/>
        <end position="738"/>
    </location>
</feature>
<evidence type="ECO:0000256" key="3">
    <source>
        <dbReference type="ARBA" id="ARBA00022448"/>
    </source>
</evidence>
<feature type="transmembrane region" description="Helical" evidence="8">
    <location>
        <begin position="685"/>
        <end position="705"/>
    </location>
</feature>
<dbReference type="GO" id="GO:0005886">
    <property type="term" value="C:plasma membrane"/>
    <property type="evidence" value="ECO:0007669"/>
    <property type="project" value="TreeGrafter"/>
</dbReference>
<evidence type="ECO:0000259" key="11">
    <source>
        <dbReference type="Pfam" id="PF13967"/>
    </source>
</evidence>
<keyword evidence="6 8" id="KW-0472">Membrane</keyword>
<dbReference type="Pfam" id="PF12621">
    <property type="entry name" value="PHM7_ext"/>
    <property type="match status" value="1"/>
</dbReference>
<evidence type="ECO:0000259" key="10">
    <source>
        <dbReference type="Pfam" id="PF12621"/>
    </source>
</evidence>
<feature type="domain" description="CSC1/OSCA1-like N-terminal transmembrane" evidence="11">
    <location>
        <begin position="44"/>
        <end position="192"/>
    </location>
</feature>
<keyword evidence="3" id="KW-0813">Transport</keyword>
<keyword evidence="14" id="KW-1185">Reference proteome</keyword>
<dbReference type="PANTHER" id="PTHR13018">
    <property type="entry name" value="PROBABLE MEMBRANE PROTEIN DUF221-RELATED"/>
    <property type="match status" value="1"/>
</dbReference>
<dbReference type="PANTHER" id="PTHR13018:SF26">
    <property type="entry name" value="DOMAIN PROTEIN, PUTATIVE (AFU_ORTHOLOGUE AFUA_5G10920)-RELATED"/>
    <property type="match status" value="1"/>
</dbReference>
<feature type="transmembrane region" description="Helical" evidence="8">
    <location>
        <begin position="171"/>
        <end position="190"/>
    </location>
</feature>
<dbReference type="GO" id="GO:0005227">
    <property type="term" value="F:calcium-activated cation channel activity"/>
    <property type="evidence" value="ECO:0007669"/>
    <property type="project" value="InterPro"/>
</dbReference>
<dbReference type="OrthoDB" id="1076608at2759"/>
<evidence type="ECO:0000313" key="14">
    <source>
        <dbReference type="Proteomes" id="UP000799640"/>
    </source>
</evidence>
<feature type="domain" description="CSC1/OSCA1-like 7TM region" evidence="9">
    <location>
        <begin position="431"/>
        <end position="704"/>
    </location>
</feature>
<sequence>MTLLTPSVMLDGAAKMLIKRVNEKDDSNIGSAVNQPKSNSASSLLSTLTPVAVIAIIWLAVFICIRPKASWKYAPRTRSKLLRESDYTPPLKAGLFNWLPQLFSISDTFVLNHQSLDGYLFLRFLRISVIICLVGCAITWPVLFPINITGGGGNQQLDKLNFGNVVNPWKYFAHAGCAWLFFGFVMIMITRESVFYINLRQAYLMSPNYARKLSSRTVLFTAVPDEYLNEAKLREMLGSHVKRVWFPTDTKELDDLVKERNKIAYGLEGAETKLIRLANAARLKAEGGAVHDEATTAHPKSHAEAATDGINSGEIEAAHEGAARWVRPKDRPTHRLKFLIGKKVDTIEWSRAELNKMIPEVEHEQDKHRRGEARKLRAVFVEFINIREAQAAFQSLTHHQIITMAPRFTGVHPLDVIWSNLRIRGWERMLRKVATLSFVVGLVIFWSIPVAFVGAISNINYLTDKLPWLDFINKIPTAILGVVTGLLPVVLLAVLMALLPIILRLAARLGGAPTHSDVEYTVQNYYFAFQVVQVFLVATVASAASSAVSQIIKNPTSVTSLLSKQIPKASNFYLSYFVLQGLGVFAGMLVGVAGLIVTPLLAKILGSTPRKLFMRWNQLSGLGWGTVYPVYTNLLVIAMCYACIAPLVLIFAAIGLYLFYFAYRYNLLYVYSTGVDTRGLVYPRALQQLFVGMYIAEICLLGLFATRLDKKGTIGPFVMMILLVIFTALYNVGLNSAITPLLRYLPKTLEDEERSALLESDAPGETLEDQPPPRKKPGIVAKFLKPHVYCDYATMRRLVPALVTESDDVDEGLVRDAYLPPSVWTDTPRLVVPRDEGGVSAREVADSTSQVKGLWMSDEGATLDPKNKMVVNDDFMSKLYWEDKTRLMAESH</sequence>
<organism evidence="13 14">
    <name type="scientific">Trichodelitschia bisporula</name>
    <dbReference type="NCBI Taxonomy" id="703511"/>
    <lineage>
        <taxon>Eukaryota</taxon>
        <taxon>Fungi</taxon>
        <taxon>Dikarya</taxon>
        <taxon>Ascomycota</taxon>
        <taxon>Pezizomycotina</taxon>
        <taxon>Dothideomycetes</taxon>
        <taxon>Dothideomycetes incertae sedis</taxon>
        <taxon>Phaeotrichales</taxon>
        <taxon>Phaeotrichaceae</taxon>
        <taxon>Trichodelitschia</taxon>
    </lineage>
</organism>
<dbReference type="Pfam" id="PF14703">
    <property type="entry name" value="PHM7_cyt"/>
    <property type="match status" value="1"/>
</dbReference>
<protein>
    <submittedName>
        <fullName evidence="13">DUF221-domain-containing protein</fullName>
    </submittedName>
</protein>
<feature type="transmembrane region" description="Helical" evidence="8">
    <location>
        <begin position="634"/>
        <end position="663"/>
    </location>
</feature>
<name>A0A6G1HL44_9PEZI</name>
<evidence type="ECO:0000256" key="7">
    <source>
        <dbReference type="SAM" id="MobiDB-lite"/>
    </source>
</evidence>
<dbReference type="EMBL" id="ML996706">
    <property type="protein sequence ID" value="KAF2396576.1"/>
    <property type="molecule type" value="Genomic_DNA"/>
</dbReference>
<feature type="domain" description="CSC1/OSCA1-like cytosolic" evidence="12">
    <location>
        <begin position="215"/>
        <end position="420"/>
    </location>
</feature>
<feature type="transmembrane region" description="Helical" evidence="8">
    <location>
        <begin position="524"/>
        <end position="552"/>
    </location>
</feature>
<evidence type="ECO:0000259" key="12">
    <source>
        <dbReference type="Pfam" id="PF14703"/>
    </source>
</evidence>
<dbReference type="AlphaFoldDB" id="A0A6G1HL44"/>
<evidence type="ECO:0000313" key="13">
    <source>
        <dbReference type="EMBL" id="KAF2396576.1"/>
    </source>
</evidence>
<feature type="region of interest" description="Disordered" evidence="7">
    <location>
        <begin position="755"/>
        <end position="777"/>
    </location>
</feature>
<feature type="transmembrane region" description="Helical" evidence="8">
    <location>
        <begin position="44"/>
        <end position="65"/>
    </location>
</feature>
<evidence type="ECO:0000259" key="9">
    <source>
        <dbReference type="Pfam" id="PF02714"/>
    </source>
</evidence>
<comment type="subcellular location">
    <subcellularLocation>
        <location evidence="1">Membrane</location>
        <topology evidence="1">Multi-pass membrane protein</topology>
    </subcellularLocation>
</comment>
<accession>A0A6G1HL44</accession>
<proteinExistence type="inferred from homology"/>
<dbReference type="Pfam" id="PF02714">
    <property type="entry name" value="RSN1_7TM"/>
    <property type="match status" value="1"/>
</dbReference>
<comment type="similarity">
    <text evidence="2">Belongs to the CSC1 (TC 1.A.17) family.</text>
</comment>
<evidence type="ECO:0000256" key="4">
    <source>
        <dbReference type="ARBA" id="ARBA00022692"/>
    </source>
</evidence>
<reference evidence="13" key="1">
    <citation type="journal article" date="2020" name="Stud. Mycol.">
        <title>101 Dothideomycetes genomes: a test case for predicting lifestyles and emergence of pathogens.</title>
        <authorList>
            <person name="Haridas S."/>
            <person name="Albert R."/>
            <person name="Binder M."/>
            <person name="Bloem J."/>
            <person name="Labutti K."/>
            <person name="Salamov A."/>
            <person name="Andreopoulos B."/>
            <person name="Baker S."/>
            <person name="Barry K."/>
            <person name="Bills G."/>
            <person name="Bluhm B."/>
            <person name="Cannon C."/>
            <person name="Castanera R."/>
            <person name="Culley D."/>
            <person name="Daum C."/>
            <person name="Ezra D."/>
            <person name="Gonzalez J."/>
            <person name="Henrissat B."/>
            <person name="Kuo A."/>
            <person name="Liang C."/>
            <person name="Lipzen A."/>
            <person name="Lutzoni F."/>
            <person name="Magnuson J."/>
            <person name="Mondo S."/>
            <person name="Nolan M."/>
            <person name="Ohm R."/>
            <person name="Pangilinan J."/>
            <person name="Park H.-J."/>
            <person name="Ramirez L."/>
            <person name="Alfaro M."/>
            <person name="Sun H."/>
            <person name="Tritt A."/>
            <person name="Yoshinaga Y."/>
            <person name="Zwiers L.-H."/>
            <person name="Turgeon B."/>
            <person name="Goodwin S."/>
            <person name="Spatafora J."/>
            <person name="Crous P."/>
            <person name="Grigoriev I."/>
        </authorList>
    </citation>
    <scope>NUCLEOTIDE SEQUENCE</scope>
    <source>
        <strain evidence="13">CBS 262.69</strain>
    </source>
</reference>
<evidence type="ECO:0000256" key="6">
    <source>
        <dbReference type="ARBA" id="ARBA00023136"/>
    </source>
</evidence>
<dbReference type="InterPro" id="IPR003864">
    <property type="entry name" value="CSC1/OSCA1-like_7TM"/>
</dbReference>
<feature type="transmembrane region" description="Helical" evidence="8">
    <location>
        <begin position="477"/>
        <end position="503"/>
    </location>
</feature>
<dbReference type="InterPro" id="IPR027815">
    <property type="entry name" value="CSC1/OSCA1-like_cyt"/>
</dbReference>
<evidence type="ECO:0000256" key="5">
    <source>
        <dbReference type="ARBA" id="ARBA00022989"/>
    </source>
</evidence>